<gene>
    <name evidence="1" type="ORF">J2X19_000944</name>
</gene>
<evidence type="ECO:0000313" key="1">
    <source>
        <dbReference type="EMBL" id="MDR7376286.1"/>
    </source>
</evidence>
<protein>
    <submittedName>
        <fullName evidence="1">Nucleoside-diphosphate-sugar epimerase</fullName>
    </submittedName>
</protein>
<dbReference type="InterPro" id="IPR036291">
    <property type="entry name" value="NAD(P)-bd_dom_sf"/>
</dbReference>
<keyword evidence="2" id="KW-1185">Reference proteome</keyword>
<dbReference type="RefSeq" id="WP_310371128.1">
    <property type="nucleotide sequence ID" value="NZ_JAVDXT010000001.1"/>
</dbReference>
<dbReference type="Gene3D" id="3.90.25.10">
    <property type="entry name" value="UDP-galactose 4-epimerase, domain 1"/>
    <property type="match status" value="1"/>
</dbReference>
<dbReference type="EMBL" id="JAVDXT010000001">
    <property type="protein sequence ID" value="MDR7376286.1"/>
    <property type="molecule type" value="Genomic_DNA"/>
</dbReference>
<sequence>MKITIFDDGGFAGSPIADRLLRNGHALRIFERPQMAPSGAFTTRDDPICDARSNLMAMLPLPKVMLHYLRQRCAFNISSETGTKRRTFISMQELVLQLQRRYLPGRRFDIPMSVLDNNLATNQLGWAPEVALENGTTRTAAYMKQFLRK</sequence>
<dbReference type="SUPFAM" id="SSF51735">
    <property type="entry name" value="NAD(P)-binding Rossmann-fold domains"/>
    <property type="match status" value="1"/>
</dbReference>
<evidence type="ECO:0000313" key="2">
    <source>
        <dbReference type="Proteomes" id="UP001180487"/>
    </source>
</evidence>
<reference evidence="1 2" key="1">
    <citation type="submission" date="2023-07" db="EMBL/GenBank/DDBJ databases">
        <title>Sorghum-associated microbial communities from plants grown in Nebraska, USA.</title>
        <authorList>
            <person name="Schachtman D."/>
        </authorList>
    </citation>
    <scope>NUCLEOTIDE SEQUENCE [LARGE SCALE GENOMIC DNA]</scope>
    <source>
        <strain evidence="1 2">BE313</strain>
    </source>
</reference>
<organism evidence="1 2">
    <name type="scientific">Rhodoferax ferrireducens</name>
    <dbReference type="NCBI Taxonomy" id="192843"/>
    <lineage>
        <taxon>Bacteria</taxon>
        <taxon>Pseudomonadati</taxon>
        <taxon>Pseudomonadota</taxon>
        <taxon>Betaproteobacteria</taxon>
        <taxon>Burkholderiales</taxon>
        <taxon>Comamonadaceae</taxon>
        <taxon>Rhodoferax</taxon>
    </lineage>
</organism>
<accession>A0ABU2C4L5</accession>
<dbReference type="Proteomes" id="UP001180487">
    <property type="component" value="Unassembled WGS sequence"/>
</dbReference>
<proteinExistence type="predicted"/>
<name>A0ABU2C4L5_9BURK</name>
<comment type="caution">
    <text evidence="1">The sequence shown here is derived from an EMBL/GenBank/DDBJ whole genome shotgun (WGS) entry which is preliminary data.</text>
</comment>